<comment type="similarity">
    <text evidence="1">Belongs to the UPF0337 (CsbD) family.</text>
</comment>
<feature type="region of interest" description="Disordered" evidence="2">
    <location>
        <begin position="1"/>
        <end position="47"/>
    </location>
</feature>
<protein>
    <submittedName>
        <fullName evidence="4">CsbD family protein</fullName>
    </submittedName>
</protein>
<dbReference type="EMBL" id="PNHK01000001">
    <property type="protein sequence ID" value="PMD05996.1"/>
    <property type="molecule type" value="Genomic_DNA"/>
</dbReference>
<evidence type="ECO:0000259" key="3">
    <source>
        <dbReference type="Pfam" id="PF05532"/>
    </source>
</evidence>
<dbReference type="AlphaFoldDB" id="A0A2N6VPE3"/>
<dbReference type="Pfam" id="PF05532">
    <property type="entry name" value="CsbD"/>
    <property type="match status" value="1"/>
</dbReference>
<accession>A0A2N6VPE3</accession>
<evidence type="ECO:0000313" key="5">
    <source>
        <dbReference type="Proteomes" id="UP000235598"/>
    </source>
</evidence>
<proteinExistence type="inferred from homology"/>
<gene>
    <name evidence="4" type="ORF">CJ199_00895</name>
</gene>
<evidence type="ECO:0000313" key="4">
    <source>
        <dbReference type="EMBL" id="PMD05996.1"/>
    </source>
</evidence>
<feature type="domain" description="CsbD-like" evidence="3">
    <location>
        <begin position="5"/>
        <end position="57"/>
    </location>
</feature>
<evidence type="ECO:0000256" key="2">
    <source>
        <dbReference type="SAM" id="MobiDB-lite"/>
    </source>
</evidence>
<reference evidence="4 5" key="1">
    <citation type="submission" date="2017-09" db="EMBL/GenBank/DDBJ databases">
        <title>Bacterial strain isolated from the female urinary microbiota.</title>
        <authorList>
            <person name="Thomas-White K."/>
            <person name="Kumar N."/>
            <person name="Forster S."/>
            <person name="Putonti C."/>
            <person name="Lawley T."/>
            <person name="Wolfe A.J."/>
        </authorList>
    </citation>
    <scope>NUCLEOTIDE SEQUENCE [LARGE SCALE GENOMIC DNA]</scope>
    <source>
        <strain evidence="4 5">UMB1301</strain>
    </source>
</reference>
<dbReference type="InterPro" id="IPR036629">
    <property type="entry name" value="YjbJ_sf"/>
</dbReference>
<dbReference type="OrthoDB" id="2143260at2"/>
<comment type="caution">
    <text evidence="4">The sequence shown here is derived from an EMBL/GenBank/DDBJ whole genome shotgun (WGS) entry which is preliminary data.</text>
</comment>
<dbReference type="SUPFAM" id="SSF69047">
    <property type="entry name" value="Hypothetical protein YjbJ"/>
    <property type="match status" value="1"/>
</dbReference>
<dbReference type="RefSeq" id="WP_102237651.1">
    <property type="nucleotide sequence ID" value="NZ_JBDMHW010000001.1"/>
</dbReference>
<dbReference type="Gene3D" id="1.10.1470.10">
    <property type="entry name" value="YjbJ"/>
    <property type="match status" value="1"/>
</dbReference>
<feature type="compositionally biased region" description="Basic and acidic residues" evidence="2">
    <location>
        <begin position="1"/>
        <end position="15"/>
    </location>
</feature>
<sequence>MSAEDKFENTADKVGGKIQEGAGKLTGDKETETRGKAEAAKADFKDKIDDAKNSAKDTFDDVKDSVKGAVDGLLGNDKK</sequence>
<feature type="compositionally biased region" description="Basic and acidic residues" evidence="2">
    <location>
        <begin position="26"/>
        <end position="47"/>
    </location>
</feature>
<evidence type="ECO:0000256" key="1">
    <source>
        <dbReference type="ARBA" id="ARBA00009129"/>
    </source>
</evidence>
<organism evidence="4 5">
    <name type="scientific">Brevibacterium paucivorans</name>
    <dbReference type="NCBI Taxonomy" id="170994"/>
    <lineage>
        <taxon>Bacteria</taxon>
        <taxon>Bacillati</taxon>
        <taxon>Actinomycetota</taxon>
        <taxon>Actinomycetes</taxon>
        <taxon>Micrococcales</taxon>
        <taxon>Brevibacteriaceae</taxon>
        <taxon>Brevibacterium</taxon>
    </lineage>
</organism>
<dbReference type="InterPro" id="IPR008462">
    <property type="entry name" value="CsbD"/>
</dbReference>
<name>A0A2N6VPE3_9MICO</name>
<dbReference type="Proteomes" id="UP000235598">
    <property type="component" value="Unassembled WGS sequence"/>
</dbReference>